<name>A0A2P2NN95_RHIMU</name>
<protein>
    <submittedName>
        <fullName evidence="2">Uncharacterized protein</fullName>
    </submittedName>
</protein>
<dbReference type="AlphaFoldDB" id="A0A2P2NN95"/>
<evidence type="ECO:0000313" key="2">
    <source>
        <dbReference type="EMBL" id="MBX43967.1"/>
    </source>
</evidence>
<organism evidence="2">
    <name type="scientific">Rhizophora mucronata</name>
    <name type="common">Asiatic mangrove</name>
    <dbReference type="NCBI Taxonomy" id="61149"/>
    <lineage>
        <taxon>Eukaryota</taxon>
        <taxon>Viridiplantae</taxon>
        <taxon>Streptophyta</taxon>
        <taxon>Embryophyta</taxon>
        <taxon>Tracheophyta</taxon>
        <taxon>Spermatophyta</taxon>
        <taxon>Magnoliopsida</taxon>
        <taxon>eudicotyledons</taxon>
        <taxon>Gunneridae</taxon>
        <taxon>Pentapetalae</taxon>
        <taxon>rosids</taxon>
        <taxon>fabids</taxon>
        <taxon>Malpighiales</taxon>
        <taxon>Rhizophoraceae</taxon>
        <taxon>Rhizophora</taxon>
    </lineage>
</organism>
<proteinExistence type="predicted"/>
<feature type="compositionally biased region" description="Polar residues" evidence="1">
    <location>
        <begin position="7"/>
        <end position="22"/>
    </location>
</feature>
<reference evidence="2" key="1">
    <citation type="submission" date="2018-02" db="EMBL/GenBank/DDBJ databases">
        <title>Rhizophora mucronata_Transcriptome.</title>
        <authorList>
            <person name="Meera S.P."/>
            <person name="Sreeshan A."/>
            <person name="Augustine A."/>
        </authorList>
    </citation>
    <scope>NUCLEOTIDE SEQUENCE</scope>
    <source>
        <tissue evidence="2">Leaf</tissue>
    </source>
</reference>
<feature type="region of interest" description="Disordered" evidence="1">
    <location>
        <begin position="1"/>
        <end position="22"/>
    </location>
</feature>
<sequence>MLKWSRNKSVSSHSMIHSFKQI</sequence>
<accession>A0A2P2NN95</accession>
<evidence type="ECO:0000256" key="1">
    <source>
        <dbReference type="SAM" id="MobiDB-lite"/>
    </source>
</evidence>
<dbReference type="EMBL" id="GGEC01063483">
    <property type="protein sequence ID" value="MBX43967.1"/>
    <property type="molecule type" value="Transcribed_RNA"/>
</dbReference>